<dbReference type="RefSeq" id="WP_229953588.1">
    <property type="nucleotide sequence ID" value="NZ_BAAAEM010000003.1"/>
</dbReference>
<dbReference type="EMBL" id="BAAAEM010000003">
    <property type="protein sequence ID" value="GAA0480743.1"/>
    <property type="molecule type" value="Genomic_DNA"/>
</dbReference>
<dbReference type="InterPro" id="IPR003615">
    <property type="entry name" value="HNH_nuc"/>
</dbReference>
<evidence type="ECO:0000313" key="2">
    <source>
        <dbReference type="EMBL" id="GAA0480743.1"/>
    </source>
</evidence>
<sequence>MVDPASQAAQSGSQNFQMSGQTSGPDMQTIAQQIIGSNQTTTGLDIAGIRRDLDALTAFDSSLGGQINQAIVSELTPVQQGELARTPTLIQAQATGTPVAANDPGPDVATLALDLGQIALDIVGIFEPTPFADGANTLISLGRGEWLNAGLSALGIIPYVGDLAKLGKLGKWAQTISNGIELAVRNPAARAALEPALQRIADAVNAIPDGAMRSLPDDAQQAIRGMKAQLDEFFGAGARQIDEAVNANTYRATVRGQEVILEGVDTLSVNYLKRDRTAYAALRREFNGGIRADFVQSLAADPQKVAALRQAGLDDAAIERLASGRIPQGWQVHHKLPLDDGGTNAFDNLVLIKNDPYHIGLTNAQRSLVGDLAVGQSRQIDFPVPPGFVYPTTS</sequence>
<dbReference type="PANTHER" id="PTHR34319">
    <property type="entry name" value="MAJOR EXPORTED PROTEIN"/>
    <property type="match status" value="1"/>
</dbReference>
<reference evidence="2 3" key="1">
    <citation type="journal article" date="2019" name="Int. J. Syst. Evol. Microbiol.">
        <title>The Global Catalogue of Microorganisms (GCM) 10K type strain sequencing project: providing services to taxonomists for standard genome sequencing and annotation.</title>
        <authorList>
            <consortium name="The Broad Institute Genomics Platform"/>
            <consortium name="The Broad Institute Genome Sequencing Center for Infectious Disease"/>
            <person name="Wu L."/>
            <person name="Ma J."/>
        </authorList>
    </citation>
    <scope>NUCLEOTIDE SEQUENCE [LARGE SCALE GENOMIC DNA]</scope>
    <source>
        <strain evidence="2 3">JCM 14162</strain>
    </source>
</reference>
<feature type="compositionally biased region" description="Polar residues" evidence="1">
    <location>
        <begin position="7"/>
        <end position="25"/>
    </location>
</feature>
<evidence type="ECO:0008006" key="4">
    <source>
        <dbReference type="Google" id="ProtNLM"/>
    </source>
</evidence>
<keyword evidence="3" id="KW-1185">Reference proteome</keyword>
<dbReference type="Proteomes" id="UP001500713">
    <property type="component" value="Unassembled WGS sequence"/>
</dbReference>
<dbReference type="SUPFAM" id="SSF54060">
    <property type="entry name" value="His-Me finger endonucleases"/>
    <property type="match status" value="1"/>
</dbReference>
<gene>
    <name evidence="2" type="ORF">GCM10009096_23540</name>
</gene>
<feature type="region of interest" description="Disordered" evidence="1">
    <location>
        <begin position="1"/>
        <end position="25"/>
    </location>
</feature>
<dbReference type="CDD" id="cd20745">
    <property type="entry name" value="FIX_RhsA_AHH_HNH-like"/>
    <property type="match status" value="1"/>
</dbReference>
<dbReference type="InterPro" id="IPR052947">
    <property type="entry name" value="T6SS_Hcp1_domain"/>
</dbReference>
<name>A0ABN1APB4_9SPHN</name>
<dbReference type="InterPro" id="IPR044925">
    <property type="entry name" value="His-Me_finger_sf"/>
</dbReference>
<dbReference type="CDD" id="cd00085">
    <property type="entry name" value="HNHc"/>
    <property type="match status" value="1"/>
</dbReference>
<comment type="caution">
    <text evidence="2">The sequence shown here is derived from an EMBL/GenBank/DDBJ whole genome shotgun (WGS) entry which is preliminary data.</text>
</comment>
<evidence type="ECO:0000313" key="3">
    <source>
        <dbReference type="Proteomes" id="UP001500713"/>
    </source>
</evidence>
<evidence type="ECO:0000256" key="1">
    <source>
        <dbReference type="SAM" id="MobiDB-lite"/>
    </source>
</evidence>
<organism evidence="2 3">
    <name type="scientific">Parasphingorhabdus litoris</name>
    <dbReference type="NCBI Taxonomy" id="394733"/>
    <lineage>
        <taxon>Bacteria</taxon>
        <taxon>Pseudomonadati</taxon>
        <taxon>Pseudomonadota</taxon>
        <taxon>Alphaproteobacteria</taxon>
        <taxon>Sphingomonadales</taxon>
        <taxon>Sphingomonadaceae</taxon>
        <taxon>Parasphingorhabdus</taxon>
    </lineage>
</organism>
<proteinExistence type="predicted"/>
<protein>
    <recommendedName>
        <fullName evidence="4">HNH endonuclease</fullName>
    </recommendedName>
</protein>
<accession>A0ABN1APB4</accession>
<dbReference type="PANTHER" id="PTHR34319:SF7">
    <property type="entry name" value="HNH ENDONUCLEASE DOMAIN-CONTAINING PROTEIN"/>
    <property type="match status" value="1"/>
</dbReference>